<evidence type="ECO:0000256" key="1">
    <source>
        <dbReference type="SAM" id="MobiDB-lite"/>
    </source>
</evidence>
<organism evidence="2 3">
    <name type="scientific">Clostridium beijerinckii</name>
    <name type="common">Clostridium MP</name>
    <dbReference type="NCBI Taxonomy" id="1520"/>
    <lineage>
        <taxon>Bacteria</taxon>
        <taxon>Bacillati</taxon>
        <taxon>Bacillota</taxon>
        <taxon>Clostridia</taxon>
        <taxon>Eubacteriales</taxon>
        <taxon>Clostridiaceae</taxon>
        <taxon>Clostridium</taxon>
    </lineage>
</organism>
<dbReference type="Proteomes" id="UP000190959">
    <property type="component" value="Unassembled WGS sequence"/>
</dbReference>
<comment type="caution">
    <text evidence="2">The sequence shown here is derived from an EMBL/GenBank/DDBJ whole genome shotgun (WGS) entry which is preliminary data.</text>
</comment>
<accession>A0A1S9N9K2</accession>
<dbReference type="EMBL" id="MWMH01000002">
    <property type="protein sequence ID" value="OOP74128.1"/>
    <property type="molecule type" value="Genomic_DNA"/>
</dbReference>
<reference evidence="2 3" key="1">
    <citation type="submission" date="2017-02" db="EMBL/GenBank/DDBJ databases">
        <title>Genome sequence of Clostridium beijerinckii Br21.</title>
        <authorList>
            <person name="Fonseca B.C."/>
            <person name="Guazzaroni M.E."/>
            <person name="Riano-Pachon D.M."/>
            <person name="Reginatto V."/>
        </authorList>
    </citation>
    <scope>NUCLEOTIDE SEQUENCE [LARGE SCALE GENOMIC DNA]</scope>
    <source>
        <strain evidence="2 3">Br21</strain>
    </source>
</reference>
<evidence type="ECO:0000313" key="2">
    <source>
        <dbReference type="EMBL" id="OOP74128.1"/>
    </source>
</evidence>
<gene>
    <name evidence="2" type="ORF">CBEIBR21_06415</name>
</gene>
<name>A0A1S9N9K2_CLOBE</name>
<feature type="region of interest" description="Disordered" evidence="1">
    <location>
        <begin position="60"/>
        <end position="108"/>
    </location>
</feature>
<dbReference type="AlphaFoldDB" id="A0A1S9N9K2"/>
<evidence type="ECO:0000313" key="3">
    <source>
        <dbReference type="Proteomes" id="UP000190959"/>
    </source>
</evidence>
<protein>
    <submittedName>
        <fullName evidence="2">Uncharacterized protein</fullName>
    </submittedName>
</protein>
<proteinExistence type="predicted"/>
<dbReference type="RefSeq" id="WP_078114970.1">
    <property type="nucleotide sequence ID" value="NZ_MWMH01000002.1"/>
</dbReference>
<feature type="compositionally biased region" description="Basic and acidic residues" evidence="1">
    <location>
        <begin position="82"/>
        <end position="95"/>
    </location>
</feature>
<sequence length="136" mass="15703">MANSRRVYITLNSDKEKDRIIEEFLSRSYSEADLIKETLYRLATKGDNLQQLSINSADRVQKGTARNKKVKKDIKSNNKVLKGADNRKELLKDDNSSVNNKEQIKPDNTEKVQVEINSDNEVLKVNELNQLMEFMN</sequence>